<dbReference type="Proteomes" id="UP001183629">
    <property type="component" value="Unassembled WGS sequence"/>
</dbReference>
<evidence type="ECO:0000313" key="6">
    <source>
        <dbReference type="EMBL" id="MDR7321354.1"/>
    </source>
</evidence>
<dbReference type="Gene3D" id="1.10.10.10">
    <property type="entry name" value="Winged helix-like DNA-binding domain superfamily/Winged helix DNA-binding domain"/>
    <property type="match status" value="1"/>
</dbReference>
<reference evidence="6 7" key="1">
    <citation type="submission" date="2023-07" db="EMBL/GenBank/DDBJ databases">
        <title>Sequencing the genomes of 1000 actinobacteria strains.</title>
        <authorList>
            <person name="Klenk H.-P."/>
        </authorList>
    </citation>
    <scope>NUCLEOTIDE SEQUENCE [LARGE SCALE GENOMIC DNA]</scope>
    <source>
        <strain evidence="6 7">DSM 44711</strain>
    </source>
</reference>
<evidence type="ECO:0000256" key="4">
    <source>
        <dbReference type="SAM" id="MobiDB-lite"/>
    </source>
</evidence>
<dbReference type="AlphaFoldDB" id="A0AAE3ZMA6"/>
<evidence type="ECO:0000313" key="7">
    <source>
        <dbReference type="Proteomes" id="UP001183629"/>
    </source>
</evidence>
<name>A0AAE3ZMA6_9ACTN</name>
<dbReference type="Pfam" id="PF12840">
    <property type="entry name" value="HTH_20"/>
    <property type="match status" value="1"/>
</dbReference>
<evidence type="ECO:0000256" key="3">
    <source>
        <dbReference type="ARBA" id="ARBA00023163"/>
    </source>
</evidence>
<evidence type="ECO:0000256" key="2">
    <source>
        <dbReference type="ARBA" id="ARBA00023125"/>
    </source>
</evidence>
<dbReference type="GO" id="GO:0003677">
    <property type="term" value="F:DNA binding"/>
    <property type="evidence" value="ECO:0007669"/>
    <property type="project" value="UniProtKB-KW"/>
</dbReference>
<dbReference type="GO" id="GO:0003700">
    <property type="term" value="F:DNA-binding transcription factor activity"/>
    <property type="evidence" value="ECO:0007669"/>
    <property type="project" value="InterPro"/>
</dbReference>
<comment type="caution">
    <text evidence="6">The sequence shown here is derived from an EMBL/GenBank/DDBJ whole genome shotgun (WGS) entry which is preliminary data.</text>
</comment>
<dbReference type="InterPro" id="IPR001845">
    <property type="entry name" value="HTH_ArsR_DNA-bd_dom"/>
</dbReference>
<dbReference type="SMART" id="SM00418">
    <property type="entry name" value="HTH_ARSR"/>
    <property type="match status" value="1"/>
</dbReference>
<organism evidence="6 7">
    <name type="scientific">Catenuloplanes niger</name>
    <dbReference type="NCBI Taxonomy" id="587534"/>
    <lineage>
        <taxon>Bacteria</taxon>
        <taxon>Bacillati</taxon>
        <taxon>Actinomycetota</taxon>
        <taxon>Actinomycetes</taxon>
        <taxon>Micromonosporales</taxon>
        <taxon>Micromonosporaceae</taxon>
        <taxon>Catenuloplanes</taxon>
    </lineage>
</organism>
<evidence type="ECO:0000256" key="1">
    <source>
        <dbReference type="ARBA" id="ARBA00023015"/>
    </source>
</evidence>
<dbReference type="InterPro" id="IPR036388">
    <property type="entry name" value="WH-like_DNA-bd_sf"/>
</dbReference>
<protein>
    <recommendedName>
        <fullName evidence="5">HTH arsR-type domain-containing protein</fullName>
    </recommendedName>
</protein>
<keyword evidence="7" id="KW-1185">Reference proteome</keyword>
<keyword evidence="2" id="KW-0238">DNA-binding</keyword>
<evidence type="ECO:0000259" key="5">
    <source>
        <dbReference type="SMART" id="SM00418"/>
    </source>
</evidence>
<feature type="domain" description="HTH arsR-type" evidence="5">
    <location>
        <begin position="244"/>
        <end position="318"/>
    </location>
</feature>
<dbReference type="PANTHER" id="PTHR43132:SF8">
    <property type="entry name" value="HTH-TYPE TRANSCRIPTIONAL REGULATOR KMTR"/>
    <property type="match status" value="1"/>
</dbReference>
<feature type="region of interest" description="Disordered" evidence="4">
    <location>
        <begin position="220"/>
        <end position="240"/>
    </location>
</feature>
<feature type="compositionally biased region" description="Low complexity" evidence="4">
    <location>
        <begin position="222"/>
        <end position="240"/>
    </location>
</feature>
<accession>A0AAE3ZMA6</accession>
<dbReference type="CDD" id="cd00090">
    <property type="entry name" value="HTH_ARSR"/>
    <property type="match status" value="1"/>
</dbReference>
<dbReference type="EMBL" id="JAVDYC010000001">
    <property type="protein sequence ID" value="MDR7321354.1"/>
    <property type="molecule type" value="Genomic_DNA"/>
</dbReference>
<keyword evidence="1" id="KW-0805">Transcription regulation</keyword>
<dbReference type="InterPro" id="IPR036390">
    <property type="entry name" value="WH_DNA-bd_sf"/>
</dbReference>
<gene>
    <name evidence="6" type="ORF">J2S44_001604</name>
</gene>
<dbReference type="InterPro" id="IPR051011">
    <property type="entry name" value="Metal_resp_trans_reg"/>
</dbReference>
<keyword evidence="3" id="KW-0804">Transcription</keyword>
<dbReference type="InterPro" id="IPR011991">
    <property type="entry name" value="ArsR-like_HTH"/>
</dbReference>
<dbReference type="SUPFAM" id="SSF46785">
    <property type="entry name" value="Winged helix' DNA-binding domain"/>
    <property type="match status" value="1"/>
</dbReference>
<sequence>MIRIWLGPDDLARTRLLPAPLPLHEVFIGVAARTVQPGRELRDLVHPAAFPDFLAPLPDTPAPETLDDSLRRLTGAGRPRVRRELIGFTGGVLNAWHHRLAAGDRPAFRRLADAIRRHHDRHTAPASSGAAAHVQRDVRAKTRDLAATGVEGLFATIHPRVRWHNPVLIVDTAHDLDLRPNGAGVTLIPSVAATRPWVGTDPGAVFIAYPVTEPPAPGSGPGAPAAVVTPRPARGAAPPAVPGDPLAALLGRSRAALLRAATDPPCTTSDLARRVGISLPSASQHLSVLRAAGLLLTTRHGNAAHHVPTSLAYSLLSTASP</sequence>
<dbReference type="PANTHER" id="PTHR43132">
    <property type="entry name" value="ARSENICAL RESISTANCE OPERON REPRESSOR ARSR-RELATED"/>
    <property type="match status" value="1"/>
</dbReference>
<dbReference type="RefSeq" id="WP_310410314.1">
    <property type="nucleotide sequence ID" value="NZ_JAVDYC010000001.1"/>
</dbReference>
<proteinExistence type="predicted"/>